<dbReference type="SUPFAM" id="SSF53137">
    <property type="entry name" value="Translational machinery components"/>
    <property type="match status" value="1"/>
</dbReference>
<gene>
    <name evidence="4" type="ORF">SSS_3265</name>
</gene>
<dbReference type="Proteomes" id="UP000070412">
    <property type="component" value="Unassembled WGS sequence"/>
</dbReference>
<dbReference type="InterPro" id="IPR036967">
    <property type="entry name" value="Ribosomal_uS11_sf"/>
</dbReference>
<organism evidence="4">
    <name type="scientific">Sarcoptes scabiei</name>
    <name type="common">Itch mite</name>
    <name type="synonym">Acarus scabiei</name>
    <dbReference type="NCBI Taxonomy" id="52283"/>
    <lineage>
        <taxon>Eukaryota</taxon>
        <taxon>Metazoa</taxon>
        <taxon>Ecdysozoa</taxon>
        <taxon>Arthropoda</taxon>
        <taxon>Chelicerata</taxon>
        <taxon>Arachnida</taxon>
        <taxon>Acari</taxon>
        <taxon>Acariformes</taxon>
        <taxon>Sarcoptiformes</taxon>
        <taxon>Astigmata</taxon>
        <taxon>Psoroptidia</taxon>
        <taxon>Sarcoptoidea</taxon>
        <taxon>Sarcoptidae</taxon>
        <taxon>Sarcoptinae</taxon>
        <taxon>Sarcoptes</taxon>
    </lineage>
</organism>
<dbReference type="PANTHER" id="PTHR11759">
    <property type="entry name" value="40S RIBOSOMAL PROTEIN S14/30S RIBOSOMAL PROTEIN S11"/>
    <property type="match status" value="1"/>
</dbReference>
<evidence type="ECO:0000313" key="6">
    <source>
        <dbReference type="Proteomes" id="UP000070412"/>
    </source>
</evidence>
<proteinExistence type="inferred from homology"/>
<evidence type="ECO:0000313" key="4">
    <source>
        <dbReference type="EMBL" id="KAF7490692.1"/>
    </source>
</evidence>
<evidence type="ECO:0000313" key="5">
    <source>
        <dbReference type="EnsemblMetazoa" id="KAF7490692.1"/>
    </source>
</evidence>
<dbReference type="HAMAP" id="MF_01310">
    <property type="entry name" value="Ribosomal_uS11"/>
    <property type="match status" value="1"/>
</dbReference>
<dbReference type="GO" id="GO:0006412">
    <property type="term" value="P:translation"/>
    <property type="evidence" value="ECO:0007669"/>
    <property type="project" value="InterPro"/>
</dbReference>
<dbReference type="EnsemblMetazoa" id="SSS_3265s_mrna">
    <property type="protein sequence ID" value="KAF7490692.1"/>
    <property type="gene ID" value="SSS_3265"/>
</dbReference>
<comment type="similarity">
    <text evidence="1">Belongs to the universal ribosomal protein uS11 family.</text>
</comment>
<dbReference type="InterPro" id="IPR001971">
    <property type="entry name" value="Ribosomal_uS11"/>
</dbReference>
<evidence type="ECO:0000256" key="1">
    <source>
        <dbReference type="ARBA" id="ARBA00006194"/>
    </source>
</evidence>
<sequence length="192" mass="21477">MFARNLSLILANQICRIHSSVVRFKPDDKRTMLKSMPKKEEGVLGEDVLAIDLTGFKKICDFPDLNTPDRLFDNIPFKMLPIIHIRSHKNNTLFTLTDHEGQVKMIRSCGCDGFKNCRKKTSIAAQITATSFAKIISKMGYKTCRICIDGIGPGRMSSFKGLQLAGINIVSITDSTLIIDYPKQRPRAAKSL</sequence>
<reference evidence="5" key="3">
    <citation type="submission" date="2022-06" db="UniProtKB">
        <authorList>
            <consortium name="EnsemblMetazoa"/>
        </authorList>
    </citation>
    <scope>IDENTIFICATION</scope>
</reference>
<protein>
    <submittedName>
        <fullName evidence="4">30S ribosomal protein S11</fullName>
    </submittedName>
</protein>
<evidence type="ECO:0000256" key="2">
    <source>
        <dbReference type="ARBA" id="ARBA00022980"/>
    </source>
</evidence>
<keyword evidence="6" id="KW-1185">Reference proteome</keyword>
<keyword evidence="2 4" id="KW-0689">Ribosomal protein</keyword>
<accession>A0A834VAV1</accession>
<dbReference type="EMBL" id="WVUK01000062">
    <property type="protein sequence ID" value="KAF7490692.1"/>
    <property type="molecule type" value="Genomic_DNA"/>
</dbReference>
<reference evidence="6" key="1">
    <citation type="journal article" date="2020" name="PLoS Negl. Trop. Dis.">
        <title>High-quality nuclear genome for Sarcoptes scabiei-A critical resource for a neglected parasite.</title>
        <authorList>
            <person name="Korhonen P.K."/>
            <person name="Gasser R.B."/>
            <person name="Ma G."/>
            <person name="Wang T."/>
            <person name="Stroehlein A.J."/>
            <person name="Young N.D."/>
            <person name="Ang C.S."/>
            <person name="Fernando D.D."/>
            <person name="Lu H.C."/>
            <person name="Taylor S."/>
            <person name="Reynolds S.L."/>
            <person name="Mofiz E."/>
            <person name="Najaraj S.H."/>
            <person name="Gowda H."/>
            <person name="Madugundu A."/>
            <person name="Renuse S."/>
            <person name="Holt D."/>
            <person name="Pandey A."/>
            <person name="Papenfuss A.T."/>
            <person name="Fischer K."/>
        </authorList>
    </citation>
    <scope>NUCLEOTIDE SEQUENCE [LARGE SCALE GENOMIC DNA]</scope>
</reference>
<dbReference type="Pfam" id="PF00411">
    <property type="entry name" value="Ribosomal_S11"/>
    <property type="match status" value="1"/>
</dbReference>
<reference evidence="4" key="2">
    <citation type="submission" date="2020-01" db="EMBL/GenBank/DDBJ databases">
        <authorList>
            <person name="Korhonen P.K.K."/>
            <person name="Guangxu M.G."/>
            <person name="Wang T.W."/>
            <person name="Stroehlein A.J.S."/>
            <person name="Young N.D."/>
            <person name="Ang C.-S.A."/>
            <person name="Fernando D.W.F."/>
            <person name="Lu H.L."/>
            <person name="Taylor S.T."/>
            <person name="Ehtesham M.E.M."/>
            <person name="Najaraj S.H.N."/>
            <person name="Harsha G.H.G."/>
            <person name="Madugundu A.M."/>
            <person name="Renuse S.R."/>
            <person name="Holt D.H."/>
            <person name="Pandey A.P."/>
            <person name="Papenfuss A.P."/>
            <person name="Gasser R.B.G."/>
            <person name="Fischer K.F."/>
        </authorList>
    </citation>
    <scope>NUCLEOTIDE SEQUENCE</scope>
    <source>
        <strain evidence="4">SSS_KF_BRIS2020</strain>
    </source>
</reference>
<dbReference type="OMA" id="TITCCKE"/>
<dbReference type="GO" id="GO:0005840">
    <property type="term" value="C:ribosome"/>
    <property type="evidence" value="ECO:0007669"/>
    <property type="project" value="UniProtKB-KW"/>
</dbReference>
<dbReference type="OrthoDB" id="1654884at2759"/>
<evidence type="ECO:0000256" key="3">
    <source>
        <dbReference type="ARBA" id="ARBA00023274"/>
    </source>
</evidence>
<dbReference type="GO" id="GO:0003735">
    <property type="term" value="F:structural constituent of ribosome"/>
    <property type="evidence" value="ECO:0007669"/>
    <property type="project" value="InterPro"/>
</dbReference>
<dbReference type="GO" id="GO:1990904">
    <property type="term" value="C:ribonucleoprotein complex"/>
    <property type="evidence" value="ECO:0007669"/>
    <property type="project" value="UniProtKB-KW"/>
</dbReference>
<dbReference type="Gene3D" id="3.30.420.80">
    <property type="entry name" value="Ribosomal protein S11"/>
    <property type="match status" value="1"/>
</dbReference>
<dbReference type="AlphaFoldDB" id="A0A834VAV1"/>
<keyword evidence="3" id="KW-0687">Ribonucleoprotein</keyword>
<name>A0A834VAV1_SARSC</name>